<protein>
    <submittedName>
        <fullName evidence="1">Uncharacterized protein</fullName>
    </submittedName>
</protein>
<evidence type="ECO:0000313" key="1">
    <source>
        <dbReference type="EMBL" id="MED6142385.1"/>
    </source>
</evidence>
<dbReference type="Proteomes" id="UP001341840">
    <property type="component" value="Unassembled WGS sequence"/>
</dbReference>
<proteinExistence type="predicted"/>
<name>A0ABU6T204_9FABA</name>
<dbReference type="EMBL" id="JASCZI010069335">
    <property type="protein sequence ID" value="MED6142385.1"/>
    <property type="molecule type" value="Genomic_DNA"/>
</dbReference>
<organism evidence="1 2">
    <name type="scientific">Stylosanthes scabra</name>
    <dbReference type="NCBI Taxonomy" id="79078"/>
    <lineage>
        <taxon>Eukaryota</taxon>
        <taxon>Viridiplantae</taxon>
        <taxon>Streptophyta</taxon>
        <taxon>Embryophyta</taxon>
        <taxon>Tracheophyta</taxon>
        <taxon>Spermatophyta</taxon>
        <taxon>Magnoliopsida</taxon>
        <taxon>eudicotyledons</taxon>
        <taxon>Gunneridae</taxon>
        <taxon>Pentapetalae</taxon>
        <taxon>rosids</taxon>
        <taxon>fabids</taxon>
        <taxon>Fabales</taxon>
        <taxon>Fabaceae</taxon>
        <taxon>Papilionoideae</taxon>
        <taxon>50 kb inversion clade</taxon>
        <taxon>dalbergioids sensu lato</taxon>
        <taxon>Dalbergieae</taxon>
        <taxon>Pterocarpus clade</taxon>
        <taxon>Stylosanthes</taxon>
    </lineage>
</organism>
<evidence type="ECO:0000313" key="2">
    <source>
        <dbReference type="Proteomes" id="UP001341840"/>
    </source>
</evidence>
<sequence>AWRSSGHVWAGLGVTLERDLSELSTHMRGLSRLCVGLVKFLAAKVFYHAYAWMSEAWRSQSHVLKLCKCDEVCELADPPRICVVFYAYACKGWAWLPRLSMTELLRRGLELM</sequence>
<feature type="non-terminal residue" evidence="1">
    <location>
        <position position="1"/>
    </location>
</feature>
<accession>A0ABU6T204</accession>
<reference evidence="1 2" key="1">
    <citation type="journal article" date="2023" name="Plants (Basel)">
        <title>Bridging the Gap: Combining Genomics and Transcriptomics Approaches to Understand Stylosanthes scabra, an Orphan Legume from the Brazilian Caatinga.</title>
        <authorList>
            <person name="Ferreira-Neto J.R.C."/>
            <person name="da Silva M.D."/>
            <person name="Binneck E."/>
            <person name="de Melo N.F."/>
            <person name="da Silva R.H."/>
            <person name="de Melo A.L.T.M."/>
            <person name="Pandolfi V."/>
            <person name="Bustamante F.O."/>
            <person name="Brasileiro-Vidal A.C."/>
            <person name="Benko-Iseppon A.M."/>
        </authorList>
    </citation>
    <scope>NUCLEOTIDE SEQUENCE [LARGE SCALE GENOMIC DNA]</scope>
    <source>
        <tissue evidence="1">Leaves</tissue>
    </source>
</reference>
<comment type="caution">
    <text evidence="1">The sequence shown here is derived from an EMBL/GenBank/DDBJ whole genome shotgun (WGS) entry which is preliminary data.</text>
</comment>
<keyword evidence="2" id="KW-1185">Reference proteome</keyword>
<gene>
    <name evidence="1" type="ORF">PIB30_113224</name>
</gene>